<evidence type="ECO:0000313" key="3">
    <source>
        <dbReference type="Proteomes" id="UP000715095"/>
    </source>
</evidence>
<feature type="signal peptide" evidence="1">
    <location>
        <begin position="1"/>
        <end position="27"/>
    </location>
</feature>
<dbReference type="Proteomes" id="UP000715095">
    <property type="component" value="Unassembled WGS sequence"/>
</dbReference>
<reference evidence="2 3" key="1">
    <citation type="journal article" date="2021" name="Sci. Rep.">
        <title>The distribution of antibiotic resistance genes in chicken gut microbiota commensals.</title>
        <authorList>
            <person name="Juricova H."/>
            <person name="Matiasovicova J."/>
            <person name="Kubasova T."/>
            <person name="Cejkova D."/>
            <person name="Rychlik I."/>
        </authorList>
    </citation>
    <scope>NUCLEOTIDE SEQUENCE [LARGE SCALE GENOMIC DNA]</scope>
    <source>
        <strain evidence="2 3">An829</strain>
    </source>
</reference>
<keyword evidence="1" id="KW-0732">Signal</keyword>
<sequence>MLLTRHRTLFTRSILISTAVVLLGACAVGDRTNAPETGLSHDTHAASTEEQRFNAEVERIGERMRAACVSPKYKPYFAKTACLPAGITDVMMRDRTKITAAQKKAAQDVFDLTHTLSEEMRSFMISTGQPDLIEQAEASRREVDPLIENLQKALLAGRITWGEYNTQRRTLWLRESGEEAKTQEEVTRN</sequence>
<gene>
    <name evidence="2" type="ORF">H6A60_04845</name>
</gene>
<keyword evidence="3" id="KW-1185">Reference proteome</keyword>
<evidence type="ECO:0000256" key="1">
    <source>
        <dbReference type="SAM" id="SignalP"/>
    </source>
</evidence>
<accession>A0ABS2DR53</accession>
<protein>
    <recommendedName>
        <fullName evidence="4">Lipoprotein</fullName>
    </recommendedName>
</protein>
<organism evidence="2 3">
    <name type="scientific">Sutterella massiliensis</name>
    <dbReference type="NCBI Taxonomy" id="1816689"/>
    <lineage>
        <taxon>Bacteria</taxon>
        <taxon>Pseudomonadati</taxon>
        <taxon>Pseudomonadota</taxon>
        <taxon>Betaproteobacteria</taxon>
        <taxon>Burkholderiales</taxon>
        <taxon>Sutterellaceae</taxon>
        <taxon>Sutterella</taxon>
    </lineage>
</organism>
<name>A0ABS2DR53_9BURK</name>
<feature type="chain" id="PRO_5045991714" description="Lipoprotein" evidence="1">
    <location>
        <begin position="28"/>
        <end position="189"/>
    </location>
</feature>
<evidence type="ECO:0008006" key="4">
    <source>
        <dbReference type="Google" id="ProtNLM"/>
    </source>
</evidence>
<proteinExistence type="predicted"/>
<evidence type="ECO:0000313" key="2">
    <source>
        <dbReference type="EMBL" id="MBM6703814.1"/>
    </source>
</evidence>
<dbReference type="PROSITE" id="PS51257">
    <property type="entry name" value="PROKAR_LIPOPROTEIN"/>
    <property type="match status" value="1"/>
</dbReference>
<dbReference type="EMBL" id="JACJJC010000005">
    <property type="protein sequence ID" value="MBM6703814.1"/>
    <property type="molecule type" value="Genomic_DNA"/>
</dbReference>
<comment type="caution">
    <text evidence="2">The sequence shown here is derived from an EMBL/GenBank/DDBJ whole genome shotgun (WGS) entry which is preliminary data.</text>
</comment>
<dbReference type="RefSeq" id="WP_205102278.1">
    <property type="nucleotide sequence ID" value="NZ_JACJJC010000005.1"/>
</dbReference>